<reference evidence="1 2" key="1">
    <citation type="submission" date="2019-03" db="EMBL/GenBank/DDBJ databases">
        <title>First draft genome of Liparis tanakae, snailfish: a comprehensive survey of snailfish specific genes.</title>
        <authorList>
            <person name="Kim W."/>
            <person name="Song I."/>
            <person name="Jeong J.-H."/>
            <person name="Kim D."/>
            <person name="Kim S."/>
            <person name="Ryu S."/>
            <person name="Song J.Y."/>
            <person name="Lee S.K."/>
        </authorList>
    </citation>
    <scope>NUCLEOTIDE SEQUENCE [LARGE SCALE GENOMIC DNA]</scope>
    <source>
        <tissue evidence="1">Muscle</tissue>
    </source>
</reference>
<evidence type="ECO:0000313" key="1">
    <source>
        <dbReference type="EMBL" id="TNN74451.1"/>
    </source>
</evidence>
<proteinExistence type="predicted"/>
<dbReference type="AlphaFoldDB" id="A0A4Z2I9M7"/>
<gene>
    <name evidence="1" type="ORF">EYF80_015231</name>
</gene>
<sequence length="102" mass="11377">MDEFSEDLDHSCFGTFLKGTFDVCVEYDSPSKSRESKEGTCITLLSKMWPRTCPLLISLCSSISETYFQYSSLGLVLLVRLTTLASPVTRLVVALARLALSW</sequence>
<dbReference type="Proteomes" id="UP000314294">
    <property type="component" value="Unassembled WGS sequence"/>
</dbReference>
<accession>A0A4Z2I9M7</accession>
<protein>
    <submittedName>
        <fullName evidence="1">Uncharacterized protein</fullName>
    </submittedName>
</protein>
<dbReference type="EMBL" id="SRLO01000113">
    <property type="protein sequence ID" value="TNN74451.1"/>
    <property type="molecule type" value="Genomic_DNA"/>
</dbReference>
<organism evidence="1 2">
    <name type="scientific">Liparis tanakae</name>
    <name type="common">Tanaka's snailfish</name>
    <dbReference type="NCBI Taxonomy" id="230148"/>
    <lineage>
        <taxon>Eukaryota</taxon>
        <taxon>Metazoa</taxon>
        <taxon>Chordata</taxon>
        <taxon>Craniata</taxon>
        <taxon>Vertebrata</taxon>
        <taxon>Euteleostomi</taxon>
        <taxon>Actinopterygii</taxon>
        <taxon>Neopterygii</taxon>
        <taxon>Teleostei</taxon>
        <taxon>Neoteleostei</taxon>
        <taxon>Acanthomorphata</taxon>
        <taxon>Eupercaria</taxon>
        <taxon>Perciformes</taxon>
        <taxon>Cottioidei</taxon>
        <taxon>Cottales</taxon>
        <taxon>Liparidae</taxon>
        <taxon>Liparis</taxon>
    </lineage>
</organism>
<keyword evidence="2" id="KW-1185">Reference proteome</keyword>
<name>A0A4Z2I9M7_9TELE</name>
<comment type="caution">
    <text evidence="1">The sequence shown here is derived from an EMBL/GenBank/DDBJ whole genome shotgun (WGS) entry which is preliminary data.</text>
</comment>
<evidence type="ECO:0000313" key="2">
    <source>
        <dbReference type="Proteomes" id="UP000314294"/>
    </source>
</evidence>